<accession>A0ABV9QKS7</accession>
<evidence type="ECO:0000256" key="1">
    <source>
        <dbReference type="SAM" id="Coils"/>
    </source>
</evidence>
<dbReference type="PANTHER" id="PTHR46844:SF1">
    <property type="entry name" value="SLR5058 PROTEIN"/>
    <property type="match status" value="1"/>
</dbReference>
<evidence type="ECO:0000313" key="3">
    <source>
        <dbReference type="EMBL" id="MFC4804808.1"/>
    </source>
</evidence>
<feature type="coiled-coil region" evidence="1">
    <location>
        <begin position="340"/>
        <end position="367"/>
    </location>
</feature>
<dbReference type="RefSeq" id="WP_379788330.1">
    <property type="nucleotide sequence ID" value="NZ_JBHSHL010000023.1"/>
</dbReference>
<gene>
    <name evidence="3" type="ORF">ACFO4R_06905</name>
</gene>
<comment type="caution">
    <text evidence="3">The sequence shown here is derived from an EMBL/GenBank/DDBJ whole genome shotgun (WGS) entry which is preliminary data.</text>
</comment>
<protein>
    <submittedName>
        <fullName evidence="3">NACHT domain-containing protein</fullName>
    </submittedName>
</protein>
<dbReference type="SUPFAM" id="SSF52540">
    <property type="entry name" value="P-loop containing nucleoside triphosphate hydrolases"/>
    <property type="match status" value="1"/>
</dbReference>
<keyword evidence="4" id="KW-1185">Reference proteome</keyword>
<dbReference type="Gene3D" id="3.40.50.300">
    <property type="entry name" value="P-loop containing nucleotide triphosphate hydrolases"/>
    <property type="match status" value="1"/>
</dbReference>
<dbReference type="PANTHER" id="PTHR46844">
    <property type="entry name" value="SLR5058 PROTEIN"/>
    <property type="match status" value="1"/>
</dbReference>
<sequence length="591" mass="69893">MNDLITALMGRVVDSLATKAGEFSKEAWEKFKVDFGSAFHEYLRRSCEKYSRIKTILYRIEPQYIYDFFEIPYLEKQEDQPFKTCNANKVLQISRFIIIQGTGGIGKSTLMKHLFISSLESESCIPMFLELKDINSLELRCSIEDIILSKLNTLGCELERSSLEYALASGKFVFLLDGYDEILSKSKDWFFREVNAFCDRYPENHYVISSRECSDFIAFQRFTILKACPLTKQQAISLVSKIKFDVDIKQNFITELENGLYEKHESFASNPLLLNIMLLTYDNYAEIPKKLHIFYSDAFDTLYSRHDATKGGYKREFRSNLPREVFKDIFARFCFLTYAKGKLEFSYEELQEDLKKASSKQSDFRMDDYIDDLISAVCLLYKDGLNYRFTHRLFQEYFTAFFLKILSDERMEQAGRQLIDKDMNRAMYDSVFDMLYDMDENRFERNILLPIIYDFEEELEGDRYEFYFRNCLRGVDLIEFKDVERTNTGNLHLLPLTRRCFLSGFMWYYFSEYEIKKFGEGSNKVFDCLSESERISMKEITVEDVMEDALLYERIKQTWIGVRISVLSDLKNRIEQKHREIDMDLDKLLGD</sequence>
<dbReference type="InterPro" id="IPR027417">
    <property type="entry name" value="P-loop_NTPase"/>
</dbReference>
<evidence type="ECO:0000313" key="4">
    <source>
        <dbReference type="Proteomes" id="UP001595916"/>
    </source>
</evidence>
<reference evidence="4" key="1">
    <citation type="journal article" date="2019" name="Int. J. Syst. Evol. Microbiol.">
        <title>The Global Catalogue of Microorganisms (GCM) 10K type strain sequencing project: providing services to taxonomists for standard genome sequencing and annotation.</title>
        <authorList>
            <consortium name="The Broad Institute Genomics Platform"/>
            <consortium name="The Broad Institute Genome Sequencing Center for Infectious Disease"/>
            <person name="Wu L."/>
            <person name="Ma J."/>
        </authorList>
    </citation>
    <scope>NUCLEOTIDE SEQUENCE [LARGE SCALE GENOMIC DNA]</scope>
    <source>
        <strain evidence="4">CCUG 46385</strain>
    </source>
</reference>
<keyword evidence="1" id="KW-0175">Coiled coil</keyword>
<organism evidence="3 4">
    <name type="scientific">Filifactor villosus</name>
    <dbReference type="NCBI Taxonomy" id="29374"/>
    <lineage>
        <taxon>Bacteria</taxon>
        <taxon>Bacillati</taxon>
        <taxon>Bacillota</taxon>
        <taxon>Clostridia</taxon>
        <taxon>Peptostreptococcales</taxon>
        <taxon>Filifactoraceae</taxon>
        <taxon>Filifactor</taxon>
    </lineage>
</organism>
<dbReference type="EMBL" id="JBHSHL010000023">
    <property type="protein sequence ID" value="MFC4804808.1"/>
    <property type="molecule type" value="Genomic_DNA"/>
</dbReference>
<feature type="domain" description="NACHT" evidence="2">
    <location>
        <begin position="95"/>
        <end position="188"/>
    </location>
</feature>
<name>A0ABV9QKS7_9FIRM</name>
<evidence type="ECO:0000259" key="2">
    <source>
        <dbReference type="Pfam" id="PF05729"/>
    </source>
</evidence>
<proteinExistence type="predicted"/>
<dbReference type="Pfam" id="PF05729">
    <property type="entry name" value="NACHT"/>
    <property type="match status" value="1"/>
</dbReference>
<dbReference type="InterPro" id="IPR007111">
    <property type="entry name" value="NACHT_NTPase"/>
</dbReference>
<dbReference type="Proteomes" id="UP001595916">
    <property type="component" value="Unassembled WGS sequence"/>
</dbReference>